<reference evidence="1 3" key="1">
    <citation type="submission" date="2023-10" db="EMBL/GenBank/DDBJ databases">
        <title>Clonality and diversity in the soft rot Dickeya solani phytopathogen.</title>
        <authorList>
            <person name="Pedron J."/>
            <person name="Van Gijisegem F."/>
            <person name="Portier P."/>
            <person name="Taghouti G."/>
        </authorList>
    </citation>
    <scope>NUCLEOTIDE SEQUENCE [LARGE SCALE GENOMIC DNA]</scope>
    <source>
        <strain evidence="1 3">FVG2-MFV017-A9</strain>
    </source>
</reference>
<evidence type="ECO:0000313" key="2">
    <source>
        <dbReference type="EMBL" id="WOA54236.1"/>
    </source>
</evidence>
<keyword evidence="3" id="KW-1185">Reference proteome</keyword>
<dbReference type="Proteomes" id="UP001187868">
    <property type="component" value="Unassembled WGS sequence"/>
</dbReference>
<gene>
    <name evidence="1" type="ORF">RUJ08_11140</name>
    <name evidence="2" type="ORF">RXA29_08455</name>
</gene>
<reference evidence="2" key="2">
    <citation type="submission" date="2023-10" db="EMBL/GenBank/DDBJ databases">
        <title>Clonality and diversity in the soft rot Dickeya solani phytopathogen.</title>
        <authorList>
            <person name="Pedron J."/>
            <person name="Van Gijsegem F."/>
            <person name="Portier P."/>
            <person name="Taghouti G."/>
        </authorList>
    </citation>
    <scope>NUCLEOTIDE SEQUENCE</scope>
    <source>
        <strain evidence="2">CFBP5647</strain>
    </source>
</reference>
<proteinExistence type="predicted"/>
<dbReference type="Proteomes" id="UP001304423">
    <property type="component" value="Chromosome"/>
</dbReference>
<accession>A0AAX4F435</accession>
<dbReference type="RefSeq" id="WP_057084277.1">
    <property type="nucleotide sequence ID" value="NZ_CP104920.1"/>
</dbReference>
<evidence type="ECO:0000313" key="3">
    <source>
        <dbReference type="Proteomes" id="UP001187868"/>
    </source>
</evidence>
<dbReference type="EMBL" id="CP136339">
    <property type="protein sequence ID" value="WOA54236.1"/>
    <property type="molecule type" value="Genomic_DNA"/>
</dbReference>
<protein>
    <submittedName>
        <fullName evidence="2">Uncharacterized protein</fullName>
    </submittedName>
</protein>
<sequence length="100" mass="11863">MLFIARQISENDFYRTCGIYISPLGFYLSDSVIRERIQEKLGTRPYFFFSLLDQVNGQKVVRDIVEYTDWKNGDGKQQLFEYTYFFVGERVVLRDLRAAP</sequence>
<dbReference type="EMBL" id="JAWLLM010000011">
    <property type="protein sequence ID" value="MDV7042683.1"/>
    <property type="molecule type" value="Genomic_DNA"/>
</dbReference>
<name>A0AAX4F435_9GAMM</name>
<evidence type="ECO:0000313" key="4">
    <source>
        <dbReference type="Proteomes" id="UP001304423"/>
    </source>
</evidence>
<organism evidence="2 4">
    <name type="scientific">Dickeya solani</name>
    <dbReference type="NCBI Taxonomy" id="1089444"/>
    <lineage>
        <taxon>Bacteria</taxon>
        <taxon>Pseudomonadati</taxon>
        <taxon>Pseudomonadota</taxon>
        <taxon>Gammaproteobacteria</taxon>
        <taxon>Enterobacterales</taxon>
        <taxon>Pectobacteriaceae</taxon>
        <taxon>Dickeya</taxon>
    </lineage>
</organism>
<evidence type="ECO:0000313" key="1">
    <source>
        <dbReference type="EMBL" id="MDV7042683.1"/>
    </source>
</evidence>
<dbReference type="AlphaFoldDB" id="A0AAX4F435"/>